<dbReference type="PANTHER" id="PTHR37984">
    <property type="entry name" value="PROTEIN CBG26694"/>
    <property type="match status" value="1"/>
</dbReference>
<dbReference type="SUPFAM" id="SSF53098">
    <property type="entry name" value="Ribonuclease H-like"/>
    <property type="match status" value="1"/>
</dbReference>
<name>A0A388LK71_CHABU</name>
<accession>A0A388LK71</accession>
<evidence type="ECO:0000256" key="1">
    <source>
        <dbReference type="SAM" id="MobiDB-lite"/>
    </source>
</evidence>
<dbReference type="InterPro" id="IPR050951">
    <property type="entry name" value="Retrovirus_Pol_polyprotein"/>
</dbReference>
<evidence type="ECO:0000313" key="3">
    <source>
        <dbReference type="EMBL" id="GBG82661.1"/>
    </source>
</evidence>
<dbReference type="AlphaFoldDB" id="A0A388LK71"/>
<dbReference type="OrthoDB" id="425619at2759"/>
<dbReference type="GO" id="GO:0003676">
    <property type="term" value="F:nucleic acid binding"/>
    <property type="evidence" value="ECO:0007669"/>
    <property type="project" value="InterPro"/>
</dbReference>
<evidence type="ECO:0000259" key="2">
    <source>
        <dbReference type="PROSITE" id="PS50994"/>
    </source>
</evidence>
<dbReference type="GO" id="GO:0015074">
    <property type="term" value="P:DNA integration"/>
    <property type="evidence" value="ECO:0007669"/>
    <property type="project" value="InterPro"/>
</dbReference>
<protein>
    <recommendedName>
        <fullName evidence="2">Integrase catalytic domain-containing protein</fullName>
    </recommendedName>
</protein>
<dbReference type="InterPro" id="IPR001584">
    <property type="entry name" value="Integrase_cat-core"/>
</dbReference>
<dbReference type="InterPro" id="IPR012337">
    <property type="entry name" value="RNaseH-like_sf"/>
</dbReference>
<dbReference type="Proteomes" id="UP000265515">
    <property type="component" value="Unassembled WGS sequence"/>
</dbReference>
<evidence type="ECO:0000313" key="4">
    <source>
        <dbReference type="Proteomes" id="UP000265515"/>
    </source>
</evidence>
<comment type="caution">
    <text evidence="3">The sequence shown here is derived from an EMBL/GenBank/DDBJ whole genome shotgun (WGS) entry which is preliminary data.</text>
</comment>
<dbReference type="InterPro" id="IPR036397">
    <property type="entry name" value="RNaseH_sf"/>
</dbReference>
<dbReference type="Gene3D" id="3.30.420.10">
    <property type="entry name" value="Ribonuclease H-like superfamily/Ribonuclease H"/>
    <property type="match status" value="1"/>
</dbReference>
<organism evidence="3 4">
    <name type="scientific">Chara braunii</name>
    <name type="common">Braun's stonewort</name>
    <dbReference type="NCBI Taxonomy" id="69332"/>
    <lineage>
        <taxon>Eukaryota</taxon>
        <taxon>Viridiplantae</taxon>
        <taxon>Streptophyta</taxon>
        <taxon>Charophyceae</taxon>
        <taxon>Charales</taxon>
        <taxon>Characeae</taxon>
        <taxon>Chara</taxon>
    </lineage>
</organism>
<feature type="region of interest" description="Disordered" evidence="1">
    <location>
        <begin position="694"/>
        <end position="729"/>
    </location>
</feature>
<dbReference type="Gramene" id="GBG82661">
    <property type="protein sequence ID" value="GBG82661"/>
    <property type="gene ID" value="CBR_g35027"/>
</dbReference>
<dbReference type="InterPro" id="IPR041588">
    <property type="entry name" value="Integrase_H2C2"/>
</dbReference>
<dbReference type="PROSITE" id="PS50994">
    <property type="entry name" value="INTEGRASE"/>
    <property type="match status" value="1"/>
</dbReference>
<dbReference type="PANTHER" id="PTHR37984:SF5">
    <property type="entry name" value="PROTEIN NYNRIN-LIKE"/>
    <property type="match status" value="1"/>
</dbReference>
<dbReference type="EMBL" id="BFEA01000414">
    <property type="protein sequence ID" value="GBG82661.1"/>
    <property type="molecule type" value="Genomic_DNA"/>
</dbReference>
<sequence>MPETGGASVVPKKGLTLDDLIAAIDRHERNPSNIPKVDTFHFCGEKVSEWLERVEQALVGRPDVVKFQPILQYILHSYHQEVKIVIDVAQGSWERFKEGMQRKYRLGDGLLTTTDLEAMNNEDFTTIGAFVQEFKKRARKVHGISKEAQSAIFLGLLTASEAVELTRHRGGSTKLTWATIDRGVEVGCLDQVEQRQVRLQRQKRKERDATASGTPGVTRIVTDVLAQLRYATEPVVQRRVVTAVKVKGKKPVIEEAGQEELWEEEEPVPQHLTKVQRKESLDQLGSLNSAGNVDEIPESQDDEFEEGKIKEAFRAEEYDGIYLELGLLLSCEMRLRDASDTAQRMLQRYLVRDGHLFVRREVGNPRRVVCGRNRQIDVVATLHDGIAGGHRGIQATYTKISELYYWDGMMDMVGKFYRSCVPCQERSRLRQGESLHPRLEREVGAVVHLDLLFMPLGDQGYNYIFDARDNLSGFVDGRAIRTKTGLVLVSCIEEYYLRYPFVREFVMDKGSEFTFQEVQELLAVYGVATNYTTAAHPQANAPVERGHSTITNLLAKWTEGRPNQWPRYLRAAFFVENFTVKRSTKYAPATLWYGRHATFPIERFFKTWRRRDLEVNLSFEELLDIRARQVGAIEERIEEASDQVARSRMDDKARWDQSARVRKVPLAIGDVVLLYNTSLEKQWSRKLDKRWSDFTKTAMPRGGKGTRPSKRPLGASGGYERHGHRQRESTSVYNDGDIELFLDSFWEHARRMGWTFTQAIGRLRGAGRFEEPIARIRREATTRQEV</sequence>
<keyword evidence="4" id="KW-1185">Reference proteome</keyword>
<proteinExistence type="predicted"/>
<feature type="domain" description="Integrase catalytic" evidence="2">
    <location>
        <begin position="433"/>
        <end position="596"/>
    </location>
</feature>
<gene>
    <name evidence="3" type="ORF">CBR_g35027</name>
</gene>
<dbReference type="Pfam" id="PF17921">
    <property type="entry name" value="Integrase_H2C2"/>
    <property type="match status" value="1"/>
</dbReference>
<dbReference type="Gene3D" id="1.10.340.70">
    <property type="match status" value="1"/>
</dbReference>
<reference evidence="3 4" key="1">
    <citation type="journal article" date="2018" name="Cell">
        <title>The Chara Genome: Secondary Complexity and Implications for Plant Terrestrialization.</title>
        <authorList>
            <person name="Nishiyama T."/>
            <person name="Sakayama H."/>
            <person name="Vries J.D."/>
            <person name="Buschmann H."/>
            <person name="Saint-Marcoux D."/>
            <person name="Ullrich K.K."/>
            <person name="Haas F.B."/>
            <person name="Vanderstraeten L."/>
            <person name="Becker D."/>
            <person name="Lang D."/>
            <person name="Vosolsobe S."/>
            <person name="Rombauts S."/>
            <person name="Wilhelmsson P.K.I."/>
            <person name="Janitza P."/>
            <person name="Kern R."/>
            <person name="Heyl A."/>
            <person name="Rumpler F."/>
            <person name="Villalobos L.I.A.C."/>
            <person name="Clay J.M."/>
            <person name="Skokan R."/>
            <person name="Toyoda A."/>
            <person name="Suzuki Y."/>
            <person name="Kagoshima H."/>
            <person name="Schijlen E."/>
            <person name="Tajeshwar N."/>
            <person name="Catarino B."/>
            <person name="Hetherington A.J."/>
            <person name="Saltykova A."/>
            <person name="Bonnot C."/>
            <person name="Breuninger H."/>
            <person name="Symeonidi A."/>
            <person name="Radhakrishnan G.V."/>
            <person name="Van Nieuwerburgh F."/>
            <person name="Deforce D."/>
            <person name="Chang C."/>
            <person name="Karol K.G."/>
            <person name="Hedrich R."/>
            <person name="Ulvskov P."/>
            <person name="Glockner G."/>
            <person name="Delwiche C.F."/>
            <person name="Petrasek J."/>
            <person name="Van de Peer Y."/>
            <person name="Friml J."/>
            <person name="Beilby M."/>
            <person name="Dolan L."/>
            <person name="Kohara Y."/>
            <person name="Sugano S."/>
            <person name="Fujiyama A."/>
            <person name="Delaux P.-M."/>
            <person name="Quint M."/>
            <person name="TheiBen G."/>
            <person name="Hagemann M."/>
            <person name="Harholt J."/>
            <person name="Dunand C."/>
            <person name="Zachgo S."/>
            <person name="Langdale J."/>
            <person name="Maumus F."/>
            <person name="Straeten D.V.D."/>
            <person name="Gould S.B."/>
            <person name="Rensing S.A."/>
        </authorList>
    </citation>
    <scope>NUCLEOTIDE SEQUENCE [LARGE SCALE GENOMIC DNA]</scope>
    <source>
        <strain evidence="3 4">S276</strain>
    </source>
</reference>